<dbReference type="EMBL" id="JBJKBG010000001">
    <property type="protein sequence ID" value="KAL3753462.1"/>
    <property type="molecule type" value="Genomic_DNA"/>
</dbReference>
<dbReference type="PANTHER" id="PTHR33257">
    <property type="entry name" value="OS05G0165500 PROTEIN"/>
    <property type="match status" value="1"/>
</dbReference>
<proteinExistence type="predicted"/>
<gene>
    <name evidence="1" type="ORF">ACJRO7_000807</name>
</gene>
<organism evidence="1 2">
    <name type="scientific">Eucalyptus globulus</name>
    <name type="common">Tasmanian blue gum</name>
    <dbReference type="NCBI Taxonomy" id="34317"/>
    <lineage>
        <taxon>Eukaryota</taxon>
        <taxon>Viridiplantae</taxon>
        <taxon>Streptophyta</taxon>
        <taxon>Embryophyta</taxon>
        <taxon>Tracheophyta</taxon>
        <taxon>Spermatophyta</taxon>
        <taxon>Magnoliopsida</taxon>
        <taxon>eudicotyledons</taxon>
        <taxon>Gunneridae</taxon>
        <taxon>Pentapetalae</taxon>
        <taxon>rosids</taxon>
        <taxon>malvids</taxon>
        <taxon>Myrtales</taxon>
        <taxon>Myrtaceae</taxon>
        <taxon>Myrtoideae</taxon>
        <taxon>Eucalypteae</taxon>
        <taxon>Eucalyptus</taxon>
    </lineage>
</organism>
<dbReference type="Proteomes" id="UP001634007">
    <property type="component" value="Unassembled WGS sequence"/>
</dbReference>
<sequence length="190" mass="21272">MFNGGSDLPQKPFQLIKQDDKFFSRLLSKENSASNPSFRVDYGGVSSSVPFMWETRPGTPKHPCFDDSLPPLTPPPSYYSSSNKYDAFPQKKCSRSNLLRVLFLKTSLKKPKDVANSTCSFRSSSSSSSNSSVFAPMTPTRRWFLSRRMMSCDSSIDAEDEHAGSAPTSTRCFGGSRKWRSLSTPGCYRW</sequence>
<evidence type="ECO:0000313" key="2">
    <source>
        <dbReference type="Proteomes" id="UP001634007"/>
    </source>
</evidence>
<keyword evidence="2" id="KW-1185">Reference proteome</keyword>
<dbReference type="PANTHER" id="PTHR33257:SF60">
    <property type="entry name" value="DUF4005 DOMAIN-CONTAINING PROTEIN"/>
    <property type="match status" value="1"/>
</dbReference>
<evidence type="ECO:0000313" key="1">
    <source>
        <dbReference type="EMBL" id="KAL3753462.1"/>
    </source>
</evidence>
<protein>
    <submittedName>
        <fullName evidence="1">Uncharacterized protein</fullName>
    </submittedName>
</protein>
<accession>A0ABD3LQ16</accession>
<comment type="caution">
    <text evidence="1">The sequence shown here is derived from an EMBL/GenBank/DDBJ whole genome shotgun (WGS) entry which is preliminary data.</text>
</comment>
<reference evidence="1 2" key="1">
    <citation type="submission" date="2024-11" db="EMBL/GenBank/DDBJ databases">
        <title>Chromosome-level genome assembly of Eucalyptus globulus Labill. provides insights into its genome evolution.</title>
        <authorList>
            <person name="Li X."/>
        </authorList>
    </citation>
    <scope>NUCLEOTIDE SEQUENCE [LARGE SCALE GENOMIC DNA]</scope>
    <source>
        <strain evidence="1">CL2024</strain>
        <tissue evidence="1">Fresh tender leaves</tissue>
    </source>
</reference>
<name>A0ABD3LQ16_EUCGL</name>
<dbReference type="AlphaFoldDB" id="A0ABD3LQ16"/>